<dbReference type="InterPro" id="IPR019308">
    <property type="entry name" value="TMEM214"/>
</dbReference>
<keyword evidence="13" id="KW-1185">Reference proteome</keyword>
<evidence type="ECO:0008006" key="14">
    <source>
        <dbReference type="Google" id="ProtNLM"/>
    </source>
</evidence>
<comment type="similarity">
    <text evidence="2">Belongs to the TMEM214 family.</text>
</comment>
<accession>A0A9P0AM84</accession>
<dbReference type="PANTHER" id="PTHR13448:SF0">
    <property type="entry name" value="TRANSMEMBRANE PROTEIN 214"/>
    <property type="match status" value="1"/>
</dbReference>
<feature type="region of interest" description="Disordered" evidence="11">
    <location>
        <begin position="1"/>
        <end position="29"/>
    </location>
</feature>
<evidence type="ECO:0000256" key="4">
    <source>
        <dbReference type="ARBA" id="ARBA00022692"/>
    </source>
</evidence>
<dbReference type="EMBL" id="OU963869">
    <property type="protein sequence ID" value="CAH0394791.1"/>
    <property type="molecule type" value="Genomic_DNA"/>
</dbReference>
<dbReference type="Pfam" id="PF10151">
    <property type="entry name" value="TMEM214"/>
    <property type="match status" value="1"/>
</dbReference>
<keyword evidence="7" id="KW-1133">Transmembrane helix</keyword>
<evidence type="ECO:0000256" key="3">
    <source>
        <dbReference type="ARBA" id="ARBA00011720"/>
    </source>
</evidence>
<dbReference type="KEGG" id="btab:109030217"/>
<dbReference type="GO" id="GO:0006915">
    <property type="term" value="P:apoptotic process"/>
    <property type="evidence" value="ECO:0007669"/>
    <property type="project" value="UniProtKB-KW"/>
</dbReference>
<proteinExistence type="inferred from homology"/>
<evidence type="ECO:0000313" key="12">
    <source>
        <dbReference type="EMBL" id="CAH0394791.1"/>
    </source>
</evidence>
<evidence type="ECO:0000256" key="1">
    <source>
        <dbReference type="ARBA" id="ARBA00004477"/>
    </source>
</evidence>
<keyword evidence="4" id="KW-0812">Transmembrane</keyword>
<comment type="subcellular location">
    <subcellularLocation>
        <location evidence="1">Endoplasmic reticulum membrane</location>
        <topology evidence="1">Multi-pass membrane protein</topology>
    </subcellularLocation>
</comment>
<feature type="region of interest" description="Disordered" evidence="11">
    <location>
        <begin position="55"/>
        <end position="92"/>
    </location>
</feature>
<gene>
    <name evidence="12" type="ORF">BEMITA_LOCUS13050</name>
</gene>
<dbReference type="PANTHER" id="PTHR13448">
    <property type="entry name" value="TRANSMEMBRANE PROTEIN 214"/>
    <property type="match status" value="1"/>
</dbReference>
<comment type="function">
    <text evidence="10">Critical mediator, in cooperation with CASP4, of endoplasmic reticulum-stress induced apoptosis. Required or the activation of CASP4 following endoplasmic reticulum stress.</text>
</comment>
<evidence type="ECO:0000256" key="10">
    <source>
        <dbReference type="ARBA" id="ARBA00024938"/>
    </source>
</evidence>
<feature type="region of interest" description="Disordered" evidence="11">
    <location>
        <begin position="411"/>
        <end position="434"/>
    </location>
</feature>
<evidence type="ECO:0000256" key="5">
    <source>
        <dbReference type="ARBA" id="ARBA00022703"/>
    </source>
</evidence>
<reference evidence="12" key="1">
    <citation type="submission" date="2021-12" db="EMBL/GenBank/DDBJ databases">
        <authorList>
            <person name="King R."/>
        </authorList>
    </citation>
    <scope>NUCLEOTIDE SEQUENCE</scope>
</reference>
<protein>
    <recommendedName>
        <fullName evidence="14">Transmembrane protein 214-A</fullName>
    </recommendedName>
</protein>
<dbReference type="AlphaFoldDB" id="A0A9P0AM84"/>
<keyword evidence="9" id="KW-0325">Glycoprotein</keyword>
<evidence type="ECO:0000256" key="9">
    <source>
        <dbReference type="ARBA" id="ARBA00023180"/>
    </source>
</evidence>
<evidence type="ECO:0000256" key="11">
    <source>
        <dbReference type="SAM" id="MobiDB-lite"/>
    </source>
</evidence>
<evidence type="ECO:0000256" key="7">
    <source>
        <dbReference type="ARBA" id="ARBA00022989"/>
    </source>
</evidence>
<feature type="compositionally biased region" description="Basic and acidic residues" evidence="11">
    <location>
        <begin position="417"/>
        <end position="431"/>
    </location>
</feature>
<dbReference type="GO" id="GO:0005789">
    <property type="term" value="C:endoplasmic reticulum membrane"/>
    <property type="evidence" value="ECO:0007669"/>
    <property type="project" value="UniProtKB-SubCell"/>
</dbReference>
<evidence type="ECO:0000313" key="13">
    <source>
        <dbReference type="Proteomes" id="UP001152759"/>
    </source>
</evidence>
<comment type="subunit">
    <text evidence="3">Constitutively interacts with CASP4; required for the localization of procaspase 4 to the ER.</text>
</comment>
<dbReference type="Proteomes" id="UP001152759">
    <property type="component" value="Chromosome 8"/>
</dbReference>
<feature type="compositionally biased region" description="Basic and acidic residues" evidence="11">
    <location>
        <begin position="68"/>
        <end position="80"/>
    </location>
</feature>
<keyword evidence="8" id="KW-0472">Membrane</keyword>
<evidence type="ECO:0000256" key="2">
    <source>
        <dbReference type="ARBA" id="ARBA00007984"/>
    </source>
</evidence>
<keyword evidence="6" id="KW-0256">Endoplasmic reticulum</keyword>
<name>A0A9P0AM84_BEMTA</name>
<feature type="compositionally biased region" description="Basic residues" evidence="11">
    <location>
        <begin position="9"/>
        <end position="22"/>
    </location>
</feature>
<evidence type="ECO:0000256" key="6">
    <source>
        <dbReference type="ARBA" id="ARBA00022824"/>
    </source>
</evidence>
<evidence type="ECO:0000256" key="8">
    <source>
        <dbReference type="ARBA" id="ARBA00023136"/>
    </source>
</evidence>
<organism evidence="12 13">
    <name type="scientific">Bemisia tabaci</name>
    <name type="common">Sweetpotato whitefly</name>
    <name type="synonym">Aleurodes tabaci</name>
    <dbReference type="NCBI Taxonomy" id="7038"/>
    <lineage>
        <taxon>Eukaryota</taxon>
        <taxon>Metazoa</taxon>
        <taxon>Ecdysozoa</taxon>
        <taxon>Arthropoda</taxon>
        <taxon>Hexapoda</taxon>
        <taxon>Insecta</taxon>
        <taxon>Pterygota</taxon>
        <taxon>Neoptera</taxon>
        <taxon>Paraneoptera</taxon>
        <taxon>Hemiptera</taxon>
        <taxon>Sternorrhyncha</taxon>
        <taxon>Aleyrodoidea</taxon>
        <taxon>Aleyrodidae</taxon>
        <taxon>Aleyrodinae</taxon>
        <taxon>Bemisia</taxon>
    </lineage>
</organism>
<keyword evidence="5" id="KW-0053">Apoptosis</keyword>
<sequence>MSDWEVVGGKHKKEKPSNKKNAKKETQKFLDKAPKIEDILPASEVHTLYAINNAEVPNKKNGAIPNKNKVDEGKKNEKKAPKNPSGKKSAPRKAVSFTAAMIALGKQNFDDLKLEVEIGGKRFSEIPLMRLSNLAAYVNQKLGSEKYSLVLAFETLHMPLKQLPSNVHSLLQKELLAIGEPALADYFVMCLQMAVEEHSKGSQINGYLLFLQLLSVLSPNCVTSNISKIKSLLEANSKKPSNVSVILWACCLEALKSFFAGYKALTSIVLPHLDNHPQAVSAFLQYLFSSSPHVRPVSPTMFAKLLHSFVHPPFSKSSSVSLYQSHFPSFIKSSINTIPRDTLHEYFETSLKYLTPTLSIRIKPELCSFTYKCLISDPKTSGVWKNIFTKNLSQSSVLLSFISEKNSTKVGNGAVKDSQHGKGDSNVDKKSTPGVDLQSLFGSLLKTANDLSEKKKSQEGLQECKKCGKLLESLTQTKMSAKSKASKQQKSSFSWKVLLFVIIFAAASLIAYDINKHGSFKASKTGVFLKESGTLQFVDQASAKSKVYYNQAHKWTVKNTPIYYNATVEFATPYAILAKETSLVVYNNAVKAAQTISSYVQQKWPDFIKWVDQYAPEGFTHHAQESAVKAWTASKFYFWEGVTLSAKYFKSFDEWARTNLFTGNMSPENMKKYASLALNSTQKYALDTYSWIAQKVETTFSTKIK</sequence>
<dbReference type="GO" id="GO:0005794">
    <property type="term" value="C:Golgi apparatus"/>
    <property type="evidence" value="ECO:0007669"/>
    <property type="project" value="TreeGrafter"/>
</dbReference>